<dbReference type="InterPro" id="IPR036259">
    <property type="entry name" value="MFS_trans_sf"/>
</dbReference>
<keyword evidence="1" id="KW-1133">Transmembrane helix</keyword>
<evidence type="ECO:0000313" key="3">
    <source>
        <dbReference type="Proteomes" id="UP001281447"/>
    </source>
</evidence>
<accession>A0ABU5C2U4</accession>
<sequence>MKDYLSTFKNKAFRKHLAIYLLSFTGKDFYSTMLPTFIICCIYGVKADFPWTLQALSIFGIVVTLIAAKLMITHGPKFLFSLSYITIILTMVGYFATWALHIQNPLWILITISVFYQAGRAILEFTPWNVFPFIPDVDRMMTRESRAGIYASVMTFF</sequence>
<keyword evidence="1" id="KW-0472">Membrane</keyword>
<comment type="caution">
    <text evidence="2">The sequence shown here is derived from an EMBL/GenBank/DDBJ whole genome shotgun (WGS) entry which is preliminary data.</text>
</comment>
<feature type="transmembrane region" description="Helical" evidence="1">
    <location>
        <begin position="79"/>
        <end position="100"/>
    </location>
</feature>
<evidence type="ECO:0000313" key="2">
    <source>
        <dbReference type="EMBL" id="MDY0393614.1"/>
    </source>
</evidence>
<keyword evidence="1" id="KW-0812">Transmembrane</keyword>
<organism evidence="2 3">
    <name type="scientific">Tigheibacillus halophilus</name>
    <dbReference type="NCBI Taxonomy" id="361280"/>
    <lineage>
        <taxon>Bacteria</taxon>
        <taxon>Bacillati</taxon>
        <taxon>Bacillota</taxon>
        <taxon>Bacilli</taxon>
        <taxon>Bacillales</taxon>
        <taxon>Bacillaceae</taxon>
        <taxon>Tigheibacillus</taxon>
    </lineage>
</organism>
<protein>
    <recommendedName>
        <fullName evidence="4">Transmembrane secretion effector</fullName>
    </recommendedName>
</protein>
<feature type="transmembrane region" description="Helical" evidence="1">
    <location>
        <begin position="51"/>
        <end position="72"/>
    </location>
</feature>
<dbReference type="EMBL" id="JAWDIP010000003">
    <property type="protein sequence ID" value="MDY0393614.1"/>
    <property type="molecule type" value="Genomic_DNA"/>
</dbReference>
<dbReference type="Proteomes" id="UP001281447">
    <property type="component" value="Unassembled WGS sequence"/>
</dbReference>
<evidence type="ECO:0008006" key="4">
    <source>
        <dbReference type="Google" id="ProtNLM"/>
    </source>
</evidence>
<dbReference type="SUPFAM" id="SSF103473">
    <property type="entry name" value="MFS general substrate transporter"/>
    <property type="match status" value="1"/>
</dbReference>
<evidence type="ECO:0000256" key="1">
    <source>
        <dbReference type="SAM" id="Phobius"/>
    </source>
</evidence>
<name>A0ABU5C2U4_9BACI</name>
<keyword evidence="3" id="KW-1185">Reference proteome</keyword>
<reference evidence="2 3" key="1">
    <citation type="submission" date="2023-10" db="EMBL/GenBank/DDBJ databases">
        <title>Virgibacillus halophilus 5B73C genome.</title>
        <authorList>
            <person name="Miliotis G."/>
            <person name="Sengupta P."/>
            <person name="Hameed A."/>
            <person name="Chuvochina M."/>
            <person name="Mcdonagh F."/>
            <person name="Simpson A.C."/>
            <person name="Singh N.K."/>
            <person name="Rekha P.D."/>
            <person name="Raman K."/>
            <person name="Hugenholtz P."/>
            <person name="Venkateswaran K."/>
        </authorList>
    </citation>
    <scope>NUCLEOTIDE SEQUENCE [LARGE SCALE GENOMIC DNA]</scope>
    <source>
        <strain evidence="2 3">5B73C</strain>
    </source>
</reference>
<proteinExistence type="predicted"/>
<feature type="transmembrane region" description="Helical" evidence="1">
    <location>
        <begin position="20"/>
        <end position="45"/>
    </location>
</feature>
<gene>
    <name evidence="2" type="ORF">RWE15_03130</name>
</gene>